<dbReference type="HOGENOM" id="CLU_2137210_0_0_1"/>
<comment type="subcellular location">
    <subcellularLocation>
        <location evidence="1">Secreted</location>
        <location evidence="1">Cell wall</location>
    </subcellularLocation>
</comment>
<dbReference type="InterPro" id="IPR000070">
    <property type="entry name" value="Pectinesterase_cat"/>
</dbReference>
<organism evidence="9 11">
    <name type="scientific">Medicago truncatula</name>
    <name type="common">Barrel medic</name>
    <name type="synonym">Medicago tribuloides</name>
    <dbReference type="NCBI Taxonomy" id="3880"/>
    <lineage>
        <taxon>Eukaryota</taxon>
        <taxon>Viridiplantae</taxon>
        <taxon>Streptophyta</taxon>
        <taxon>Embryophyta</taxon>
        <taxon>Tracheophyta</taxon>
        <taxon>Spermatophyta</taxon>
        <taxon>Magnoliopsida</taxon>
        <taxon>eudicotyledons</taxon>
        <taxon>Gunneridae</taxon>
        <taxon>Pentapetalae</taxon>
        <taxon>rosids</taxon>
        <taxon>fabids</taxon>
        <taxon>Fabales</taxon>
        <taxon>Fabaceae</taxon>
        <taxon>Papilionoideae</taxon>
        <taxon>50 kb inversion clade</taxon>
        <taxon>NPAAA clade</taxon>
        <taxon>Hologalegina</taxon>
        <taxon>IRL clade</taxon>
        <taxon>Trifolieae</taxon>
        <taxon>Medicago</taxon>
    </lineage>
</organism>
<dbReference type="UniPathway" id="UPA00545">
    <property type="reaction ID" value="UER00823"/>
</dbReference>
<evidence type="ECO:0000256" key="6">
    <source>
        <dbReference type="ARBA" id="ARBA00022801"/>
    </source>
</evidence>
<reference evidence="10" key="3">
    <citation type="submission" date="2015-04" db="UniProtKB">
        <authorList>
            <consortium name="EnsemblPlants"/>
        </authorList>
    </citation>
    <scope>IDENTIFICATION</scope>
    <source>
        <strain evidence="10">cv. Jemalong A17</strain>
    </source>
</reference>
<proteinExistence type="inferred from homology"/>
<dbReference type="Proteomes" id="UP000002051">
    <property type="component" value="Chromosome 6"/>
</dbReference>
<comment type="pathway">
    <text evidence="2">Glycan metabolism; pectin degradation; 2-dehydro-3-deoxy-D-gluconate from pectin: step 1/5.</text>
</comment>
<dbReference type="InterPro" id="IPR012334">
    <property type="entry name" value="Pectin_lyas_fold"/>
</dbReference>
<comment type="similarity">
    <text evidence="3">Belongs to the pectinesterase family.</text>
</comment>
<dbReference type="PANTHER" id="PTHR31321">
    <property type="entry name" value="ACYL-COA THIOESTER HYDROLASE YBHC-RELATED"/>
    <property type="match status" value="1"/>
</dbReference>
<evidence type="ECO:0000256" key="1">
    <source>
        <dbReference type="ARBA" id="ARBA00004191"/>
    </source>
</evidence>
<sequence>MRSLHSYGIQRTNPLLLGMIHTAHTIGSDGKQLGTSNSATFDVYSNYFINAASPRNKSAFYNCAFYGFQDTLYDHHDLHYFKSCFIQGSLDFIFSLKRSLLSNMTSMEGMREI</sequence>
<dbReference type="Gene3D" id="2.160.20.10">
    <property type="entry name" value="Single-stranded right-handed beta-helix, Pectin lyase-like"/>
    <property type="match status" value="1"/>
</dbReference>
<dbReference type="InterPro" id="IPR011050">
    <property type="entry name" value="Pectin_lyase_fold/virulence"/>
</dbReference>
<dbReference type="EC" id="3.1.1.11" evidence="4"/>
<dbReference type="PaxDb" id="3880-AES74454"/>
<dbReference type="STRING" id="3880.G7KI53"/>
<protein>
    <recommendedName>
        <fullName evidence="4">pectinesterase</fullName>
        <ecNumber evidence="4">3.1.1.11</ecNumber>
    </recommendedName>
</protein>
<keyword evidence="5" id="KW-0134">Cell wall</keyword>
<dbReference type="GO" id="GO:0045490">
    <property type="term" value="P:pectin catabolic process"/>
    <property type="evidence" value="ECO:0007669"/>
    <property type="project" value="UniProtKB-UniPathway"/>
</dbReference>
<evidence type="ECO:0000256" key="5">
    <source>
        <dbReference type="ARBA" id="ARBA00022512"/>
    </source>
</evidence>
<dbReference type="GO" id="GO:0042545">
    <property type="term" value="P:cell wall modification"/>
    <property type="evidence" value="ECO:0007669"/>
    <property type="project" value="InterPro"/>
</dbReference>
<name>G7KI53_MEDTR</name>
<keyword evidence="6" id="KW-0378">Hydrolase</keyword>
<dbReference type="AlphaFoldDB" id="G7KI53"/>
<keyword evidence="11" id="KW-1185">Reference proteome</keyword>
<dbReference type="SUPFAM" id="SSF51126">
    <property type="entry name" value="Pectin lyase-like"/>
    <property type="match status" value="1"/>
</dbReference>
<evidence type="ECO:0000256" key="7">
    <source>
        <dbReference type="ARBA" id="ARBA00023085"/>
    </source>
</evidence>
<dbReference type="GO" id="GO:0030599">
    <property type="term" value="F:pectinesterase activity"/>
    <property type="evidence" value="ECO:0007669"/>
    <property type="project" value="UniProtKB-EC"/>
</dbReference>
<evidence type="ECO:0000313" key="11">
    <source>
        <dbReference type="Proteomes" id="UP000002051"/>
    </source>
</evidence>
<evidence type="ECO:0000313" key="9">
    <source>
        <dbReference type="EMBL" id="AES74454.1"/>
    </source>
</evidence>
<reference evidence="9 11" key="1">
    <citation type="journal article" date="2011" name="Nature">
        <title>The Medicago genome provides insight into the evolution of rhizobial symbioses.</title>
        <authorList>
            <person name="Young N.D."/>
            <person name="Debelle F."/>
            <person name="Oldroyd G.E."/>
            <person name="Geurts R."/>
            <person name="Cannon S.B."/>
            <person name="Udvardi M.K."/>
            <person name="Benedito V.A."/>
            <person name="Mayer K.F."/>
            <person name="Gouzy J."/>
            <person name="Schoof H."/>
            <person name="Van de Peer Y."/>
            <person name="Proost S."/>
            <person name="Cook D.R."/>
            <person name="Meyers B.C."/>
            <person name="Spannagl M."/>
            <person name="Cheung F."/>
            <person name="De Mita S."/>
            <person name="Krishnakumar V."/>
            <person name="Gundlach H."/>
            <person name="Zhou S."/>
            <person name="Mudge J."/>
            <person name="Bharti A.K."/>
            <person name="Murray J.D."/>
            <person name="Naoumkina M.A."/>
            <person name="Rosen B."/>
            <person name="Silverstein K.A."/>
            <person name="Tang H."/>
            <person name="Rombauts S."/>
            <person name="Zhao P.X."/>
            <person name="Zhou P."/>
            <person name="Barbe V."/>
            <person name="Bardou P."/>
            <person name="Bechner M."/>
            <person name="Bellec A."/>
            <person name="Berger A."/>
            <person name="Berges H."/>
            <person name="Bidwell S."/>
            <person name="Bisseling T."/>
            <person name="Choisne N."/>
            <person name="Couloux A."/>
            <person name="Denny R."/>
            <person name="Deshpande S."/>
            <person name="Dai X."/>
            <person name="Doyle J.J."/>
            <person name="Dudez A.M."/>
            <person name="Farmer A.D."/>
            <person name="Fouteau S."/>
            <person name="Franken C."/>
            <person name="Gibelin C."/>
            <person name="Gish J."/>
            <person name="Goldstein S."/>
            <person name="Gonzalez A.J."/>
            <person name="Green P.J."/>
            <person name="Hallab A."/>
            <person name="Hartog M."/>
            <person name="Hua A."/>
            <person name="Humphray S.J."/>
            <person name="Jeong D.H."/>
            <person name="Jing Y."/>
            <person name="Jocker A."/>
            <person name="Kenton S.M."/>
            <person name="Kim D.J."/>
            <person name="Klee K."/>
            <person name="Lai H."/>
            <person name="Lang C."/>
            <person name="Lin S."/>
            <person name="Macmil S.L."/>
            <person name="Magdelenat G."/>
            <person name="Matthews L."/>
            <person name="McCorrison J."/>
            <person name="Monaghan E.L."/>
            <person name="Mun J.H."/>
            <person name="Najar F.Z."/>
            <person name="Nicholson C."/>
            <person name="Noirot C."/>
            <person name="O'Bleness M."/>
            <person name="Paule C.R."/>
            <person name="Poulain J."/>
            <person name="Prion F."/>
            <person name="Qin B."/>
            <person name="Qu C."/>
            <person name="Retzel E.F."/>
            <person name="Riddle C."/>
            <person name="Sallet E."/>
            <person name="Samain S."/>
            <person name="Samson N."/>
            <person name="Sanders I."/>
            <person name="Saurat O."/>
            <person name="Scarpelli C."/>
            <person name="Schiex T."/>
            <person name="Segurens B."/>
            <person name="Severin A.J."/>
            <person name="Sherrier D.J."/>
            <person name="Shi R."/>
            <person name="Sims S."/>
            <person name="Singer S.R."/>
            <person name="Sinharoy S."/>
            <person name="Sterck L."/>
            <person name="Viollet A."/>
            <person name="Wang B.B."/>
            <person name="Wang K."/>
            <person name="Wang M."/>
            <person name="Wang X."/>
            <person name="Warfsmann J."/>
            <person name="Weissenbach J."/>
            <person name="White D.D."/>
            <person name="White J.D."/>
            <person name="Wiley G.B."/>
            <person name="Wincker P."/>
            <person name="Xing Y."/>
            <person name="Yang L."/>
            <person name="Yao Z."/>
            <person name="Ying F."/>
            <person name="Zhai J."/>
            <person name="Zhou L."/>
            <person name="Zuber A."/>
            <person name="Denarie J."/>
            <person name="Dixon R.A."/>
            <person name="May G.D."/>
            <person name="Schwartz D.C."/>
            <person name="Rogers J."/>
            <person name="Quetier F."/>
            <person name="Town C.D."/>
            <person name="Roe B.A."/>
        </authorList>
    </citation>
    <scope>NUCLEOTIDE SEQUENCE [LARGE SCALE GENOMIC DNA]</scope>
    <source>
        <strain evidence="9">A17</strain>
        <strain evidence="10 11">cv. Jemalong A17</strain>
    </source>
</reference>
<dbReference type="Pfam" id="PF01095">
    <property type="entry name" value="Pectinesterase"/>
    <property type="match status" value="1"/>
</dbReference>
<accession>G7KI53</accession>
<keyword evidence="7" id="KW-0063">Aspartyl esterase</keyword>
<evidence type="ECO:0000256" key="3">
    <source>
        <dbReference type="ARBA" id="ARBA00008891"/>
    </source>
</evidence>
<keyword evidence="5" id="KW-0964">Secreted</keyword>
<reference evidence="9 11" key="2">
    <citation type="journal article" date="2014" name="BMC Genomics">
        <title>An improved genome release (version Mt4.0) for the model legume Medicago truncatula.</title>
        <authorList>
            <person name="Tang H."/>
            <person name="Krishnakumar V."/>
            <person name="Bidwell S."/>
            <person name="Rosen B."/>
            <person name="Chan A."/>
            <person name="Zhou S."/>
            <person name="Gentzbittel L."/>
            <person name="Childs K.L."/>
            <person name="Yandell M."/>
            <person name="Gundlach H."/>
            <person name="Mayer K.F."/>
            <person name="Schwartz D.C."/>
            <person name="Town C.D."/>
        </authorList>
    </citation>
    <scope>GENOME REANNOTATION</scope>
    <source>
        <strain evidence="10 11">cv. Jemalong A17</strain>
    </source>
</reference>
<gene>
    <name evidence="9" type="ordered locus">MTR_6g006340</name>
</gene>
<feature type="domain" description="Pectinesterase catalytic" evidence="8">
    <location>
        <begin position="56"/>
        <end position="101"/>
    </location>
</feature>
<evidence type="ECO:0000256" key="4">
    <source>
        <dbReference type="ARBA" id="ARBA00013229"/>
    </source>
</evidence>
<dbReference type="EnsemblPlants" id="AES74454">
    <property type="protein sequence ID" value="AES74454"/>
    <property type="gene ID" value="MTR_6g006340"/>
</dbReference>
<dbReference type="PANTHER" id="PTHR31321:SF81">
    <property type="entry name" value="PECTINESTERASE"/>
    <property type="match status" value="1"/>
</dbReference>
<dbReference type="EMBL" id="CM001222">
    <property type="protein sequence ID" value="AES74454.1"/>
    <property type="molecule type" value="Genomic_DNA"/>
</dbReference>
<evidence type="ECO:0000256" key="2">
    <source>
        <dbReference type="ARBA" id="ARBA00005184"/>
    </source>
</evidence>
<evidence type="ECO:0000259" key="8">
    <source>
        <dbReference type="Pfam" id="PF01095"/>
    </source>
</evidence>
<evidence type="ECO:0000313" key="10">
    <source>
        <dbReference type="EnsemblPlants" id="AES74454"/>
    </source>
</evidence>